<keyword evidence="2" id="KW-0496">Mitochondrion</keyword>
<protein>
    <submittedName>
        <fullName evidence="2">NADH dehydrogenase subunit 2</fullName>
    </submittedName>
</protein>
<evidence type="ECO:0000256" key="1">
    <source>
        <dbReference type="SAM" id="Phobius"/>
    </source>
</evidence>
<keyword evidence="1" id="KW-1133">Transmembrane helix</keyword>
<organism evidence="2">
    <name type="scientific">Histeridae sp. BMNH 1274745</name>
    <dbReference type="NCBI Taxonomy" id="1796511"/>
    <lineage>
        <taxon>Eukaryota</taxon>
        <taxon>Metazoa</taxon>
        <taxon>Ecdysozoa</taxon>
        <taxon>Arthropoda</taxon>
        <taxon>Hexapoda</taxon>
        <taxon>Insecta</taxon>
        <taxon>Pterygota</taxon>
        <taxon>Neoptera</taxon>
        <taxon>Endopterygota</taxon>
        <taxon>Coleoptera</taxon>
        <taxon>Polyphaga</taxon>
        <taxon>Staphyliniformia</taxon>
        <taxon>Histeridae</taxon>
    </lineage>
</organism>
<reference evidence="2" key="1">
    <citation type="submission" date="2015-09" db="EMBL/GenBank/DDBJ databases">
        <title>Capturing the unknown biodiversity of arthropods in tropical forests using metagenomics.</title>
        <authorList>
            <person name="Andujar C."/>
            <person name="Creedy T.J."/>
            <person name="Garner B."/>
            <person name="Canty R."/>
            <person name="Warner H.B."/>
            <person name="Lipecki J."/>
            <person name="Crampton-Platt A."/>
            <person name="Gabrielli M."/>
            <person name="Croydon-Veleslavov I.A."/>
            <person name="Lim J.L."/>
            <person name="Linard B."/>
            <person name="Vogler A."/>
        </authorList>
    </citation>
    <scope>NUCLEOTIDE SEQUENCE</scope>
</reference>
<sequence length="58" mass="6657">VLTLIPLYFYTRLSITSLVLNQQKVSQETSFLRSKSIFIFNIISMTGLLICTVLFNLN</sequence>
<geneLocation type="mitochondrion" evidence="2"/>
<name>A0A126TEP0_9COLE</name>
<dbReference type="EMBL" id="KT696267">
    <property type="protein sequence ID" value="AML26755.1"/>
    <property type="molecule type" value="Genomic_DNA"/>
</dbReference>
<keyword evidence="1" id="KW-0812">Transmembrane</keyword>
<accession>A0A126TEP0</accession>
<keyword evidence="1" id="KW-0472">Membrane</keyword>
<gene>
    <name evidence="2" type="primary">ND2</name>
</gene>
<dbReference type="AlphaFoldDB" id="A0A126TEP0"/>
<feature type="non-terminal residue" evidence="2">
    <location>
        <position position="1"/>
    </location>
</feature>
<proteinExistence type="predicted"/>
<feature type="transmembrane region" description="Helical" evidence="1">
    <location>
        <begin position="37"/>
        <end position="57"/>
    </location>
</feature>
<evidence type="ECO:0000313" key="2">
    <source>
        <dbReference type="EMBL" id="AML26755.1"/>
    </source>
</evidence>